<feature type="region of interest" description="Disordered" evidence="2">
    <location>
        <begin position="1"/>
        <end position="126"/>
    </location>
</feature>
<dbReference type="InParanoid" id="A0A0C3DML9"/>
<sequence>MDGAAQGKDQVARPVVRGQSQSWAPSVGPAKKKGKERAVEIEVEGKINGVNDDKETGGVEVRGQSWTRQVGPLKKGKEKATSVKVEKERTKDVEQASKQKSSEETKSRQRLEKITSTDAPKHSDQHEISLVVPTSTTTSFLALVGFGLVQPEESCDRCQRAGKTCLVKKGMACLNCRNMKMKCTLTNKLRGKVPLEVVPPVTPRPAKRRRLLSMNPTPGLSKVKAGADERSSQKTIVEVYIDHPPWMPTSKSWDVSLAPTLAASVTGPPTTPSGVETSSMTNGDMLENQCDNARMKVELEQNQEELETLQALVEAIQEQQFPTAPALCDPSVPPPAQSGPGHTIPSVPTSAHSSPPPALSYHGAMSPSIQALLTPHPPSPSPISLIWRLDADEASSLVPVVLPPGPMDIINILANTTNKPDDTPVMDQSLAPIDTSLVPDGPPGDPASSGQPEVPISASDQPDVTMDAGGVTYIWTNTFTQLYYCFFCFKTYVFVLSIE</sequence>
<organism evidence="3 4">
    <name type="scientific">Scleroderma citrinum Foug A</name>
    <dbReference type="NCBI Taxonomy" id="1036808"/>
    <lineage>
        <taxon>Eukaryota</taxon>
        <taxon>Fungi</taxon>
        <taxon>Dikarya</taxon>
        <taxon>Basidiomycota</taxon>
        <taxon>Agaricomycotina</taxon>
        <taxon>Agaricomycetes</taxon>
        <taxon>Agaricomycetidae</taxon>
        <taxon>Boletales</taxon>
        <taxon>Sclerodermatineae</taxon>
        <taxon>Sclerodermataceae</taxon>
        <taxon>Scleroderma</taxon>
    </lineage>
</organism>
<evidence type="ECO:0000256" key="1">
    <source>
        <dbReference type="SAM" id="Coils"/>
    </source>
</evidence>
<gene>
    <name evidence="3" type="ORF">SCLCIDRAFT_25380</name>
</gene>
<dbReference type="HOGENOM" id="CLU_029723_0_0_1"/>
<dbReference type="STRING" id="1036808.A0A0C3DML9"/>
<dbReference type="EMBL" id="KN822046">
    <property type="protein sequence ID" value="KIM61905.1"/>
    <property type="molecule type" value="Genomic_DNA"/>
</dbReference>
<keyword evidence="1" id="KW-0175">Coiled coil</keyword>
<accession>A0A0C3DML9</accession>
<reference evidence="4" key="2">
    <citation type="submission" date="2015-01" db="EMBL/GenBank/DDBJ databases">
        <title>Evolutionary Origins and Diversification of the Mycorrhizal Mutualists.</title>
        <authorList>
            <consortium name="DOE Joint Genome Institute"/>
            <consortium name="Mycorrhizal Genomics Consortium"/>
            <person name="Kohler A."/>
            <person name="Kuo A."/>
            <person name="Nagy L.G."/>
            <person name="Floudas D."/>
            <person name="Copeland A."/>
            <person name="Barry K.W."/>
            <person name="Cichocki N."/>
            <person name="Veneault-Fourrey C."/>
            <person name="LaButti K."/>
            <person name="Lindquist E.A."/>
            <person name="Lipzen A."/>
            <person name="Lundell T."/>
            <person name="Morin E."/>
            <person name="Murat C."/>
            <person name="Riley R."/>
            <person name="Ohm R."/>
            <person name="Sun H."/>
            <person name="Tunlid A."/>
            <person name="Henrissat B."/>
            <person name="Grigoriev I.V."/>
            <person name="Hibbett D.S."/>
            <person name="Martin F."/>
        </authorList>
    </citation>
    <scope>NUCLEOTIDE SEQUENCE [LARGE SCALE GENOMIC DNA]</scope>
    <source>
        <strain evidence="4">Foug A</strain>
    </source>
</reference>
<protein>
    <recommendedName>
        <fullName evidence="5">Zn(2)-C6 fungal-type domain-containing protein</fullName>
    </recommendedName>
</protein>
<feature type="region of interest" description="Disordered" evidence="2">
    <location>
        <begin position="418"/>
        <end position="462"/>
    </location>
</feature>
<dbReference type="Proteomes" id="UP000053989">
    <property type="component" value="Unassembled WGS sequence"/>
</dbReference>
<evidence type="ECO:0000313" key="3">
    <source>
        <dbReference type="EMBL" id="KIM61905.1"/>
    </source>
</evidence>
<evidence type="ECO:0008006" key="5">
    <source>
        <dbReference type="Google" id="ProtNLM"/>
    </source>
</evidence>
<feature type="coiled-coil region" evidence="1">
    <location>
        <begin position="283"/>
        <end position="319"/>
    </location>
</feature>
<keyword evidence="4" id="KW-1185">Reference proteome</keyword>
<evidence type="ECO:0000313" key="4">
    <source>
        <dbReference type="Proteomes" id="UP000053989"/>
    </source>
</evidence>
<feature type="compositionally biased region" description="Basic and acidic residues" evidence="2">
    <location>
        <begin position="36"/>
        <end position="57"/>
    </location>
</feature>
<feature type="region of interest" description="Disordered" evidence="2">
    <location>
        <begin position="324"/>
        <end position="363"/>
    </location>
</feature>
<proteinExistence type="predicted"/>
<evidence type="ECO:0000256" key="2">
    <source>
        <dbReference type="SAM" id="MobiDB-lite"/>
    </source>
</evidence>
<name>A0A0C3DML9_9AGAM</name>
<feature type="compositionally biased region" description="Basic and acidic residues" evidence="2">
    <location>
        <begin position="78"/>
        <end position="126"/>
    </location>
</feature>
<reference evidence="3 4" key="1">
    <citation type="submission" date="2014-04" db="EMBL/GenBank/DDBJ databases">
        <authorList>
            <consortium name="DOE Joint Genome Institute"/>
            <person name="Kuo A."/>
            <person name="Kohler A."/>
            <person name="Nagy L.G."/>
            <person name="Floudas D."/>
            <person name="Copeland A."/>
            <person name="Barry K.W."/>
            <person name="Cichocki N."/>
            <person name="Veneault-Fourrey C."/>
            <person name="LaButti K."/>
            <person name="Lindquist E.A."/>
            <person name="Lipzen A."/>
            <person name="Lundell T."/>
            <person name="Morin E."/>
            <person name="Murat C."/>
            <person name="Sun H."/>
            <person name="Tunlid A."/>
            <person name="Henrissat B."/>
            <person name="Grigoriev I.V."/>
            <person name="Hibbett D.S."/>
            <person name="Martin F."/>
            <person name="Nordberg H.P."/>
            <person name="Cantor M.N."/>
            <person name="Hua S.X."/>
        </authorList>
    </citation>
    <scope>NUCLEOTIDE SEQUENCE [LARGE SCALE GENOMIC DNA]</scope>
    <source>
        <strain evidence="3 4">Foug A</strain>
    </source>
</reference>
<dbReference type="AlphaFoldDB" id="A0A0C3DML9"/>